<dbReference type="Gene3D" id="1.25.40.20">
    <property type="entry name" value="Ankyrin repeat-containing domain"/>
    <property type="match status" value="1"/>
</dbReference>
<dbReference type="PROSITE" id="PS50297">
    <property type="entry name" value="ANK_REP_REGION"/>
    <property type="match status" value="1"/>
</dbReference>
<organism evidence="2 3">
    <name type="scientific">Pochonia chlamydosporia 170</name>
    <dbReference type="NCBI Taxonomy" id="1380566"/>
    <lineage>
        <taxon>Eukaryota</taxon>
        <taxon>Fungi</taxon>
        <taxon>Dikarya</taxon>
        <taxon>Ascomycota</taxon>
        <taxon>Pezizomycotina</taxon>
        <taxon>Sordariomycetes</taxon>
        <taxon>Hypocreomycetidae</taxon>
        <taxon>Hypocreales</taxon>
        <taxon>Clavicipitaceae</taxon>
        <taxon>Pochonia</taxon>
    </lineage>
</organism>
<sequence length="148" mass="16622">MSLLSHQSVEPDRRDYYGSTPLSIAVRNNRIEIVKLLLATGQVTLDSRDTFGRTVLWWAGRSGSPDMEQTLLNYSEERGIPVCKNNAFINANLMSNDKISTWCDVCTLNIPNHQVSYQCHLCNGGDFYICSECYEIGGRCLGDDHVLV</sequence>
<dbReference type="GeneID" id="33937318"/>
<protein>
    <submittedName>
        <fullName evidence="2">Ankyrin repeats (3 copies) domain-containing protein</fullName>
    </submittedName>
</protein>
<dbReference type="STRING" id="1380566.A0A219ANX6"/>
<dbReference type="Proteomes" id="UP000078397">
    <property type="component" value="Unassembled WGS sequence"/>
</dbReference>
<dbReference type="Pfam" id="PF12796">
    <property type="entry name" value="Ank_2"/>
    <property type="match status" value="1"/>
</dbReference>
<dbReference type="KEGG" id="pchm:VFPPC_18597"/>
<dbReference type="PROSITE" id="PS50088">
    <property type="entry name" value="ANK_REPEAT"/>
    <property type="match status" value="1"/>
</dbReference>
<dbReference type="OrthoDB" id="5086976at2759"/>
<dbReference type="RefSeq" id="XP_022284807.1">
    <property type="nucleotide sequence ID" value="XM_022430184.1"/>
</dbReference>
<dbReference type="EMBL" id="LSBJ02000030">
    <property type="protein sequence ID" value="OWT42262.1"/>
    <property type="molecule type" value="Genomic_DNA"/>
</dbReference>
<feature type="repeat" description="ANK" evidence="1">
    <location>
        <begin position="17"/>
        <end position="41"/>
    </location>
</feature>
<accession>A0A219ANX6</accession>
<reference evidence="2 3" key="1">
    <citation type="journal article" date="2016" name="PLoS Pathog.">
        <title>Biosynthesis of antibiotic leucinostatins in bio-control fungus Purpureocillium lilacinum and their inhibition on phytophthora revealed by genome mining.</title>
        <authorList>
            <person name="Wang G."/>
            <person name="Liu Z."/>
            <person name="Lin R."/>
            <person name="Li E."/>
            <person name="Mao Z."/>
            <person name="Ling J."/>
            <person name="Yang Y."/>
            <person name="Yin W.B."/>
            <person name="Xie B."/>
        </authorList>
    </citation>
    <scope>NUCLEOTIDE SEQUENCE [LARGE SCALE GENOMIC DNA]</scope>
    <source>
        <strain evidence="2">170</strain>
    </source>
</reference>
<evidence type="ECO:0000313" key="2">
    <source>
        <dbReference type="EMBL" id="OWT42262.1"/>
    </source>
</evidence>
<evidence type="ECO:0000256" key="1">
    <source>
        <dbReference type="PROSITE-ProRule" id="PRU00023"/>
    </source>
</evidence>
<dbReference type="SUPFAM" id="SSF48403">
    <property type="entry name" value="Ankyrin repeat"/>
    <property type="match status" value="1"/>
</dbReference>
<name>A0A219ANX6_METCM</name>
<keyword evidence="1" id="KW-0040">ANK repeat</keyword>
<dbReference type="AlphaFoldDB" id="A0A219ANX6"/>
<proteinExistence type="predicted"/>
<evidence type="ECO:0000313" key="3">
    <source>
        <dbReference type="Proteomes" id="UP000078397"/>
    </source>
</evidence>
<dbReference type="SMART" id="SM00248">
    <property type="entry name" value="ANK"/>
    <property type="match status" value="2"/>
</dbReference>
<dbReference type="InterPro" id="IPR036770">
    <property type="entry name" value="Ankyrin_rpt-contain_sf"/>
</dbReference>
<dbReference type="InterPro" id="IPR002110">
    <property type="entry name" value="Ankyrin_rpt"/>
</dbReference>
<gene>
    <name evidence="2" type="ORF">VFPPC_18597</name>
</gene>
<keyword evidence="3" id="KW-1185">Reference proteome</keyword>
<comment type="caution">
    <text evidence="2">The sequence shown here is derived from an EMBL/GenBank/DDBJ whole genome shotgun (WGS) entry which is preliminary data.</text>
</comment>